<dbReference type="Gene3D" id="3.15.10.10">
    <property type="entry name" value="Bactericidal permeability-increasing protein, domain 1"/>
    <property type="match status" value="1"/>
</dbReference>
<dbReference type="Proteomes" id="UP000557566">
    <property type="component" value="Unassembled WGS sequence"/>
</dbReference>
<evidence type="ECO:0000256" key="1">
    <source>
        <dbReference type="SAM" id="MobiDB-lite"/>
    </source>
</evidence>
<gene>
    <name evidence="3" type="ORF">G6O67_001436</name>
</gene>
<name>A0A8H4V937_9HYPO</name>
<dbReference type="OrthoDB" id="5407957at2759"/>
<evidence type="ECO:0000259" key="2">
    <source>
        <dbReference type="Pfam" id="PF19343"/>
    </source>
</evidence>
<dbReference type="AlphaFoldDB" id="A0A8H4V937"/>
<dbReference type="InterPro" id="IPR017943">
    <property type="entry name" value="Bactericidal_perm-incr_a/b_dom"/>
</dbReference>
<evidence type="ECO:0000313" key="4">
    <source>
        <dbReference type="Proteomes" id="UP000557566"/>
    </source>
</evidence>
<feature type="region of interest" description="Disordered" evidence="1">
    <location>
        <begin position="192"/>
        <end position="223"/>
    </location>
</feature>
<accession>A0A8H4V937</accession>
<evidence type="ECO:0000313" key="3">
    <source>
        <dbReference type="EMBL" id="KAF4512271.1"/>
    </source>
</evidence>
<dbReference type="GO" id="GO:0008289">
    <property type="term" value="F:lipid binding"/>
    <property type="evidence" value="ECO:0007669"/>
    <property type="project" value="InterPro"/>
</dbReference>
<protein>
    <recommendedName>
        <fullName evidence="2">HAM1-like N-terminal domain-containing protein</fullName>
    </recommendedName>
</protein>
<dbReference type="Pfam" id="PF19343">
    <property type="entry name" value="HAM1_N"/>
    <property type="match status" value="2"/>
</dbReference>
<feature type="compositionally biased region" description="Basic and acidic residues" evidence="1">
    <location>
        <begin position="192"/>
        <end position="212"/>
    </location>
</feature>
<dbReference type="PANTHER" id="PTHR31138">
    <property type="entry name" value="CHROMOSOME 19, WHOLE GENOME SHOTGUN SEQUENCE"/>
    <property type="match status" value="1"/>
</dbReference>
<organism evidence="3 4">
    <name type="scientific">Ophiocordyceps sinensis</name>
    <dbReference type="NCBI Taxonomy" id="72228"/>
    <lineage>
        <taxon>Eukaryota</taxon>
        <taxon>Fungi</taxon>
        <taxon>Dikarya</taxon>
        <taxon>Ascomycota</taxon>
        <taxon>Pezizomycotina</taxon>
        <taxon>Sordariomycetes</taxon>
        <taxon>Hypocreomycetidae</taxon>
        <taxon>Hypocreales</taxon>
        <taxon>Ophiocordycipitaceae</taxon>
        <taxon>Ophiocordyceps</taxon>
    </lineage>
</organism>
<dbReference type="PANTHER" id="PTHR31138:SF4">
    <property type="entry name" value="DUF5923 DOMAIN-CONTAINING PROTEIN"/>
    <property type="match status" value="1"/>
</dbReference>
<feature type="domain" description="HAM1-like N-terminal" evidence="2">
    <location>
        <begin position="231"/>
        <end position="578"/>
    </location>
</feature>
<sequence length="754" mass="84061">MLSCFGFRNSRRHDHGEREPLLPQYNDDTSRQTRLHEKIHSYQMLRAMSQGYMPSNEQAIVHLRSLLSANLLNPNVPDLSTDGRALVKSTKLCITQLIDLLEHKNPQDQVQDFIWYLAKARLDIDVGDIGARAAASKAKADASATVASLKTIGSLLLTNSEFRLFLADLSTIGREVFRDTALTLADVSRKAGDQLKPSDEATETLKHPDRSTETAPSNQDLEGQVQHVAKVVSSGAAEVVGEAGHSLAEHVQGDEKQALVHRLKKAVLNLRQRPDYSEAASTLSLLLQRYLATYSRLASDAVDAVENEVGGSQDADKALDNFWQFLTTFGDGEQWRQVEKSFKDVVEAGRSDADFDKLAKDMANLVQEMLTDPGFFDDAEERLKQLRVRAKKMASASSMGESLDRLFQSLHSAMGSVRHDEDIEKLFRTLTRMAQILSPDGQYTNSQLVQDSINVFIPMIIQGVQHLPVPRLEVSTPDLDLLLENVVLEPGTTVNHSSFFPYKLHVSTRSDIEVRKGLSQTTSSMTTLLRVKVAGLSIAAADVGYWVRLHWGLLRTMDEGLVSFNLDERGMDIALDIEIGRDRIDEIVSLRRVRVRIHHLDYTLRQSKFACLAWLFKPLIRPMVRKALERQIAAGVDEGLRTLNRELLYARERLRATRISNPESLVTFVRAVAARLTPAPDPDVEARAGVRPGRGVFRGRYAPGSLVKLWDDEGREAEQRVFESGRGGWRNGIFDVWTRPAPDSSLGVGTTAVA</sequence>
<reference evidence="3 4" key="1">
    <citation type="journal article" date="2020" name="Genome Biol. Evol.">
        <title>A new high-quality draft genome assembly of the Chinese cordyceps Ophiocordyceps sinensis.</title>
        <authorList>
            <person name="Shu R."/>
            <person name="Zhang J."/>
            <person name="Meng Q."/>
            <person name="Zhang H."/>
            <person name="Zhou G."/>
            <person name="Li M."/>
            <person name="Wu P."/>
            <person name="Zhao Y."/>
            <person name="Chen C."/>
            <person name="Qin Q."/>
        </authorList>
    </citation>
    <scope>NUCLEOTIDE SEQUENCE [LARGE SCALE GENOMIC DNA]</scope>
    <source>
        <strain evidence="3 4">IOZ07</strain>
    </source>
</reference>
<dbReference type="SUPFAM" id="SSF55394">
    <property type="entry name" value="Bactericidal permeability-increasing protein, BPI"/>
    <property type="match status" value="1"/>
</dbReference>
<dbReference type="EMBL" id="JAAVMX010000002">
    <property type="protein sequence ID" value="KAF4512271.1"/>
    <property type="molecule type" value="Genomic_DNA"/>
</dbReference>
<feature type="domain" description="HAM1-like N-terminal" evidence="2">
    <location>
        <begin position="27"/>
        <end position="227"/>
    </location>
</feature>
<keyword evidence="4" id="KW-1185">Reference proteome</keyword>
<comment type="caution">
    <text evidence="3">The sequence shown here is derived from an EMBL/GenBank/DDBJ whole genome shotgun (WGS) entry which is preliminary data.</text>
</comment>
<proteinExistence type="predicted"/>
<dbReference type="InterPro" id="IPR045967">
    <property type="entry name" value="HAM1-like_N"/>
</dbReference>